<evidence type="ECO:0000256" key="4">
    <source>
        <dbReference type="ARBA" id="ARBA00022490"/>
    </source>
</evidence>
<evidence type="ECO:0000313" key="12">
    <source>
        <dbReference type="EMBL" id="STZ68204.1"/>
    </source>
</evidence>
<name>A0A378U0M8_NEIEL</name>
<dbReference type="InterPro" id="IPR001179">
    <property type="entry name" value="PPIase_FKBP_dom"/>
</dbReference>
<evidence type="ECO:0000256" key="6">
    <source>
        <dbReference type="ARBA" id="ARBA00023186"/>
    </source>
</evidence>
<dbReference type="EMBL" id="UGQW01000002">
    <property type="protein sequence ID" value="STZ68204.1"/>
    <property type="molecule type" value="Genomic_DNA"/>
</dbReference>
<keyword evidence="4" id="KW-0963">Cytoplasm</keyword>
<dbReference type="GO" id="GO:0042026">
    <property type="term" value="P:protein refolding"/>
    <property type="evidence" value="ECO:0007669"/>
    <property type="project" value="UniProtKB-ARBA"/>
</dbReference>
<dbReference type="Gene3D" id="3.10.50.40">
    <property type="match status" value="1"/>
</dbReference>
<comment type="function">
    <text evidence="8">Also involved in hydrogenase metallocenter assembly, probably by participating in the nickel insertion step. This function in hydrogenase biosynthesis requires chaperone activity and the presence of the metal-binding domain, but not PPIase activity.</text>
</comment>
<evidence type="ECO:0000256" key="10">
    <source>
        <dbReference type="RuleBase" id="RU003915"/>
    </source>
</evidence>
<protein>
    <recommendedName>
        <fullName evidence="10">Peptidyl-prolyl cis-trans isomerase</fullName>
        <ecNumber evidence="10">5.2.1.8</ecNumber>
    </recommendedName>
</protein>
<gene>
    <name evidence="12" type="primary">slyD_2</name>
    <name evidence="12" type="ORF">NCTC10660_01710</name>
</gene>
<reference evidence="12 13" key="1">
    <citation type="submission" date="2018-06" db="EMBL/GenBank/DDBJ databases">
        <authorList>
            <consortium name="Pathogen Informatics"/>
            <person name="Doyle S."/>
        </authorList>
    </citation>
    <scope>NUCLEOTIDE SEQUENCE [LARGE SCALE GENOMIC DNA]</scope>
    <source>
        <strain evidence="12 13">NCTC10660</strain>
    </source>
</reference>
<dbReference type="GO" id="GO:0003755">
    <property type="term" value="F:peptidyl-prolyl cis-trans isomerase activity"/>
    <property type="evidence" value="ECO:0007669"/>
    <property type="project" value="UniProtKB-UniRule"/>
</dbReference>
<dbReference type="Proteomes" id="UP000254927">
    <property type="component" value="Unassembled WGS sequence"/>
</dbReference>
<dbReference type="InterPro" id="IPR046357">
    <property type="entry name" value="PPIase_dom_sf"/>
</dbReference>
<dbReference type="Gene3D" id="2.40.10.330">
    <property type="match status" value="1"/>
</dbReference>
<comment type="similarity">
    <text evidence="3 10">Belongs to the FKBP-type PPIase family.</text>
</comment>
<evidence type="ECO:0000256" key="3">
    <source>
        <dbReference type="ARBA" id="ARBA00006577"/>
    </source>
</evidence>
<feature type="domain" description="PPIase FKBP-type" evidence="11">
    <location>
        <begin position="6"/>
        <end position="89"/>
    </location>
</feature>
<dbReference type="GO" id="GO:0005737">
    <property type="term" value="C:cytoplasm"/>
    <property type="evidence" value="ECO:0007669"/>
    <property type="project" value="UniProtKB-SubCell"/>
</dbReference>
<keyword evidence="5 9" id="KW-0697">Rotamase</keyword>
<evidence type="ECO:0000256" key="5">
    <source>
        <dbReference type="ARBA" id="ARBA00023110"/>
    </source>
</evidence>
<dbReference type="PANTHER" id="PTHR47861">
    <property type="entry name" value="FKBP-TYPE PEPTIDYL-PROLYL CIS-TRANS ISOMERASE SLYD"/>
    <property type="match status" value="1"/>
</dbReference>
<dbReference type="EC" id="5.2.1.8" evidence="10"/>
<evidence type="ECO:0000259" key="11">
    <source>
        <dbReference type="PROSITE" id="PS50059"/>
    </source>
</evidence>
<comment type="catalytic activity">
    <reaction evidence="1 9 10">
        <text>[protein]-peptidylproline (omega=180) = [protein]-peptidylproline (omega=0)</text>
        <dbReference type="Rhea" id="RHEA:16237"/>
        <dbReference type="Rhea" id="RHEA-COMP:10747"/>
        <dbReference type="Rhea" id="RHEA-COMP:10748"/>
        <dbReference type="ChEBI" id="CHEBI:83833"/>
        <dbReference type="ChEBI" id="CHEBI:83834"/>
        <dbReference type="EC" id="5.2.1.8"/>
    </reaction>
</comment>
<evidence type="ECO:0000256" key="2">
    <source>
        <dbReference type="ARBA" id="ARBA00004496"/>
    </source>
</evidence>
<comment type="subcellular location">
    <subcellularLocation>
        <location evidence="2">Cytoplasm</location>
    </subcellularLocation>
</comment>
<dbReference type="GeneID" id="93352700"/>
<keyword evidence="7 9" id="KW-0413">Isomerase</keyword>
<proteinExistence type="inferred from homology"/>
<dbReference type="Pfam" id="PF00254">
    <property type="entry name" value="FKBP_C"/>
    <property type="match status" value="1"/>
</dbReference>
<dbReference type="PROSITE" id="PS50059">
    <property type="entry name" value="FKBP_PPIASE"/>
    <property type="match status" value="1"/>
</dbReference>
<dbReference type="PANTHER" id="PTHR47861:SF3">
    <property type="entry name" value="FKBP-TYPE PEPTIDYL-PROLYL CIS-TRANS ISOMERASE SLYD"/>
    <property type="match status" value="1"/>
</dbReference>
<dbReference type="InterPro" id="IPR048261">
    <property type="entry name" value="SlpA/SlyD-like_ins_sf"/>
</dbReference>
<sequence>MKIEPGCRAAFHYTLKDDDGQILDSSEGGQPLSYTAGSGEIVPGLEHALMYREAGEHLDISVAPQEGYGLRDENAVHSVNREYLAGLLPQLEEGMAVQADTENGPRTFFVSEIGNDSVILDANHPLAGLTLHFSVDIVSVTPPGKIKVDY</sequence>
<evidence type="ECO:0000256" key="8">
    <source>
        <dbReference type="ARBA" id="ARBA00037071"/>
    </source>
</evidence>
<dbReference type="SUPFAM" id="SSF54534">
    <property type="entry name" value="FKBP-like"/>
    <property type="match status" value="1"/>
</dbReference>
<evidence type="ECO:0000256" key="9">
    <source>
        <dbReference type="PROSITE-ProRule" id="PRU00277"/>
    </source>
</evidence>
<dbReference type="AlphaFoldDB" id="A0A378U0M8"/>
<evidence type="ECO:0000313" key="13">
    <source>
        <dbReference type="Proteomes" id="UP000254927"/>
    </source>
</evidence>
<accession>A0A378U0M8</accession>
<organism evidence="12 13">
    <name type="scientific">Neisseria elongata</name>
    <dbReference type="NCBI Taxonomy" id="495"/>
    <lineage>
        <taxon>Bacteria</taxon>
        <taxon>Pseudomonadati</taxon>
        <taxon>Pseudomonadota</taxon>
        <taxon>Betaproteobacteria</taxon>
        <taxon>Neisseriales</taxon>
        <taxon>Neisseriaceae</taxon>
        <taxon>Neisseria</taxon>
    </lineage>
</organism>
<dbReference type="RefSeq" id="WP_074898348.1">
    <property type="nucleotide sequence ID" value="NZ_CP031252.1"/>
</dbReference>
<keyword evidence="6" id="KW-0143">Chaperone</keyword>
<evidence type="ECO:0000256" key="1">
    <source>
        <dbReference type="ARBA" id="ARBA00000971"/>
    </source>
</evidence>
<evidence type="ECO:0000256" key="7">
    <source>
        <dbReference type="ARBA" id="ARBA00023235"/>
    </source>
</evidence>